<accession>A0ABQ5BDY8</accession>
<organism evidence="1 2">
    <name type="scientific">Tanacetum coccineum</name>
    <dbReference type="NCBI Taxonomy" id="301880"/>
    <lineage>
        <taxon>Eukaryota</taxon>
        <taxon>Viridiplantae</taxon>
        <taxon>Streptophyta</taxon>
        <taxon>Embryophyta</taxon>
        <taxon>Tracheophyta</taxon>
        <taxon>Spermatophyta</taxon>
        <taxon>Magnoliopsida</taxon>
        <taxon>eudicotyledons</taxon>
        <taxon>Gunneridae</taxon>
        <taxon>Pentapetalae</taxon>
        <taxon>asterids</taxon>
        <taxon>campanulids</taxon>
        <taxon>Asterales</taxon>
        <taxon>Asteraceae</taxon>
        <taxon>Asteroideae</taxon>
        <taxon>Anthemideae</taxon>
        <taxon>Anthemidinae</taxon>
        <taxon>Tanacetum</taxon>
    </lineage>
</organism>
<evidence type="ECO:0000313" key="2">
    <source>
        <dbReference type="Proteomes" id="UP001151760"/>
    </source>
</evidence>
<name>A0ABQ5BDY8_9ASTR</name>
<keyword evidence="2" id="KW-1185">Reference proteome</keyword>
<proteinExistence type="predicted"/>
<gene>
    <name evidence="1" type="ORF">Tco_0859878</name>
</gene>
<reference evidence="1" key="1">
    <citation type="journal article" date="2022" name="Int. J. Mol. Sci.">
        <title>Draft Genome of Tanacetum Coccineum: Genomic Comparison of Closely Related Tanacetum-Family Plants.</title>
        <authorList>
            <person name="Yamashiro T."/>
            <person name="Shiraishi A."/>
            <person name="Nakayama K."/>
            <person name="Satake H."/>
        </authorList>
    </citation>
    <scope>NUCLEOTIDE SEQUENCE</scope>
</reference>
<protein>
    <submittedName>
        <fullName evidence="1">Uncharacterized protein</fullName>
    </submittedName>
</protein>
<reference evidence="1" key="2">
    <citation type="submission" date="2022-01" db="EMBL/GenBank/DDBJ databases">
        <authorList>
            <person name="Yamashiro T."/>
            <person name="Shiraishi A."/>
            <person name="Satake H."/>
            <person name="Nakayama K."/>
        </authorList>
    </citation>
    <scope>NUCLEOTIDE SEQUENCE</scope>
</reference>
<sequence>MIETSCLKVRHAEYKIWELEAIPYCRKWDFWAKMGSKLLNSCEPARPADTNAAPKGRLCAYLFAAGQIVKSDCTTALDVVPWETDGESVLRESC</sequence>
<dbReference type="EMBL" id="BQNB010013181">
    <property type="protein sequence ID" value="GJT12836.1"/>
    <property type="molecule type" value="Genomic_DNA"/>
</dbReference>
<evidence type="ECO:0000313" key="1">
    <source>
        <dbReference type="EMBL" id="GJT12836.1"/>
    </source>
</evidence>
<dbReference type="Proteomes" id="UP001151760">
    <property type="component" value="Unassembled WGS sequence"/>
</dbReference>
<comment type="caution">
    <text evidence="1">The sequence shown here is derived from an EMBL/GenBank/DDBJ whole genome shotgun (WGS) entry which is preliminary data.</text>
</comment>